<evidence type="ECO:0000256" key="1">
    <source>
        <dbReference type="PROSITE-ProRule" id="PRU00110"/>
    </source>
</evidence>
<dbReference type="OrthoDB" id="1673781at2759"/>
<name>A0A317SBY1_9PEZI</name>
<feature type="non-terminal residue" evidence="4">
    <location>
        <position position="161"/>
    </location>
</feature>
<protein>
    <submittedName>
        <fullName evidence="4">Histidine-phosphotransfer domain, HPT domain-containing protein</fullName>
    </submittedName>
</protein>
<dbReference type="SMART" id="SM00073">
    <property type="entry name" value="HPT"/>
    <property type="match status" value="1"/>
</dbReference>
<dbReference type="PANTHER" id="PTHR28242">
    <property type="entry name" value="PHOSPHORELAY INTERMEDIATE PROTEIN YPD1"/>
    <property type="match status" value="1"/>
</dbReference>
<reference evidence="4 5" key="1">
    <citation type="submission" date="2018-03" db="EMBL/GenBank/DDBJ databases">
        <title>Genomes of Pezizomycetes fungi and the evolution of truffles.</title>
        <authorList>
            <person name="Murat C."/>
            <person name="Payen T."/>
            <person name="Noel B."/>
            <person name="Kuo A."/>
            <person name="Martin F.M."/>
        </authorList>
    </citation>
    <scope>NUCLEOTIDE SEQUENCE [LARGE SCALE GENOMIC DNA]</scope>
    <source>
        <strain evidence="4">091103-1</strain>
    </source>
</reference>
<gene>
    <name evidence="4" type="ORF">C7212DRAFT_337100</name>
</gene>
<dbReference type="Pfam" id="PF01627">
    <property type="entry name" value="Hpt"/>
    <property type="match status" value="1"/>
</dbReference>
<feature type="region of interest" description="Disordered" evidence="2">
    <location>
        <begin position="1"/>
        <end position="35"/>
    </location>
</feature>
<proteinExistence type="predicted"/>
<keyword evidence="1" id="KW-0597">Phosphoprotein</keyword>
<dbReference type="Gene3D" id="1.20.120.160">
    <property type="entry name" value="HPT domain"/>
    <property type="match status" value="1"/>
</dbReference>
<organism evidence="4 5">
    <name type="scientific">Tuber magnatum</name>
    <name type="common">white Piedmont truffle</name>
    <dbReference type="NCBI Taxonomy" id="42249"/>
    <lineage>
        <taxon>Eukaryota</taxon>
        <taxon>Fungi</taxon>
        <taxon>Dikarya</taxon>
        <taxon>Ascomycota</taxon>
        <taxon>Pezizomycotina</taxon>
        <taxon>Pezizomycetes</taxon>
        <taxon>Pezizales</taxon>
        <taxon>Tuberaceae</taxon>
        <taxon>Tuber</taxon>
    </lineage>
</organism>
<dbReference type="GO" id="GO:0043424">
    <property type="term" value="F:protein histidine kinase binding"/>
    <property type="evidence" value="ECO:0007669"/>
    <property type="project" value="InterPro"/>
</dbReference>
<accession>A0A317SBY1</accession>
<dbReference type="SUPFAM" id="SSF47226">
    <property type="entry name" value="Histidine-containing phosphotransfer domain, HPT domain"/>
    <property type="match status" value="1"/>
</dbReference>
<dbReference type="InterPro" id="IPR008207">
    <property type="entry name" value="Sig_transdc_His_kin_Hpt_dom"/>
</dbReference>
<feature type="modified residue" description="Phosphohistidine" evidence="1">
    <location>
        <position position="92"/>
    </location>
</feature>
<dbReference type="AlphaFoldDB" id="A0A317SBY1"/>
<dbReference type="PANTHER" id="PTHR28242:SF52">
    <property type="entry name" value="PHOSPHORELAY INTERMEDIATE PROTEIN YPD1"/>
    <property type="match status" value="1"/>
</dbReference>
<dbReference type="InterPro" id="IPR036641">
    <property type="entry name" value="HPT_dom_sf"/>
</dbReference>
<dbReference type="GO" id="GO:0009927">
    <property type="term" value="F:histidine phosphotransfer kinase activity"/>
    <property type="evidence" value="ECO:0007669"/>
    <property type="project" value="InterPro"/>
</dbReference>
<feature type="domain" description="HPt" evidence="3">
    <location>
        <begin position="53"/>
        <end position="159"/>
    </location>
</feature>
<dbReference type="STRING" id="42249.A0A317SBY1"/>
<dbReference type="Proteomes" id="UP000246991">
    <property type="component" value="Unassembled WGS sequence"/>
</dbReference>
<sequence>MPSKDTDTTARKETAAVEKSESSERAPFDRNEKSDRIDFGTFEQILEMDDDDDREFSRAIVWGFMDQAQETFTAMRESIEKEDLERLSSLGHFLKGSSATLGLTTVKEYCEKIQHLGSGRDETGHADIDNPKVSLAGIKSALDEMKKEYAHVHRYFTGYYN</sequence>
<evidence type="ECO:0000313" key="4">
    <source>
        <dbReference type="EMBL" id="PWW72003.1"/>
    </source>
</evidence>
<evidence type="ECO:0000256" key="2">
    <source>
        <dbReference type="SAM" id="MobiDB-lite"/>
    </source>
</evidence>
<dbReference type="GO" id="GO:0005737">
    <property type="term" value="C:cytoplasm"/>
    <property type="evidence" value="ECO:0007669"/>
    <property type="project" value="TreeGrafter"/>
</dbReference>
<dbReference type="PROSITE" id="PS50894">
    <property type="entry name" value="HPT"/>
    <property type="match status" value="1"/>
</dbReference>
<dbReference type="GO" id="GO:0000160">
    <property type="term" value="P:phosphorelay signal transduction system"/>
    <property type="evidence" value="ECO:0007669"/>
    <property type="project" value="InterPro"/>
</dbReference>
<evidence type="ECO:0000259" key="3">
    <source>
        <dbReference type="PROSITE" id="PS50894"/>
    </source>
</evidence>
<dbReference type="GO" id="GO:0005634">
    <property type="term" value="C:nucleus"/>
    <property type="evidence" value="ECO:0007669"/>
    <property type="project" value="TreeGrafter"/>
</dbReference>
<keyword evidence="5" id="KW-1185">Reference proteome</keyword>
<dbReference type="CDD" id="cd00088">
    <property type="entry name" value="HPT"/>
    <property type="match status" value="1"/>
</dbReference>
<evidence type="ECO:0000313" key="5">
    <source>
        <dbReference type="Proteomes" id="UP000246991"/>
    </source>
</evidence>
<dbReference type="EMBL" id="PYWC01000125">
    <property type="protein sequence ID" value="PWW72003.1"/>
    <property type="molecule type" value="Genomic_DNA"/>
</dbReference>
<comment type="caution">
    <text evidence="4">The sequence shown here is derived from an EMBL/GenBank/DDBJ whole genome shotgun (WGS) entry which is preliminary data.</text>
</comment>
<dbReference type="InterPro" id="IPR045871">
    <property type="entry name" value="AHP1-5/YPD1"/>
</dbReference>